<comment type="caution">
    <text evidence="7">The sequence shown here is derived from an EMBL/GenBank/DDBJ whole genome shotgun (WGS) entry which is preliminary data.</text>
</comment>
<dbReference type="OrthoDB" id="422206at2759"/>
<dbReference type="InterPro" id="IPR049680">
    <property type="entry name" value="FLVCR1-2_SLC49-like"/>
</dbReference>
<gene>
    <name evidence="7" type="ORF">HMN09_01045300</name>
</gene>
<proteinExistence type="predicted"/>
<sequence>MADSQDDKASQGQSLELEAKKDLTPGGPAGDTALADILSVHSNTEYKLYRRRFVGIVALVRSGYSKHCWRHALAVVRPYREQHGVRLWYYSRRSQLARKYRRVHISALCAAGKSRDPVHNWPLKLLQIPEIIRRYGFRRCCDIGAVCMVVSAWIRYAGTPRSLSPGGAYALLIVAQIFSAIAQPIYQVVGPKYSETWFSLEGRVTATMVLAIANPVGGALGQLLSPIVGTTRQSILVLAIISTVAAPFVFLISSAPPTPPTYAASKDPPGMVSLLRVMSGKSRPSDPPMSGRERLDFVIIFCIFGALAAAINVFGVLTAEILQPVGYSSDTAGFMGATLLLSGVVAAIATAPLFDRVFTSHLAITAKVLVPILAVVWLSLIWAVKPNNTGALYALCAIIGITSVTMLPVALELAVEVTRNAEGSSALLWFACNGLAIIFILVEGALRATPSANPPLNMRKALIFNGAFIMIVASSVFFLRGKQMRKVLDRQRLERAQVRANEVPLATAPST</sequence>
<reference evidence="7" key="1">
    <citation type="submission" date="2020-05" db="EMBL/GenBank/DDBJ databases">
        <title>Mycena genomes resolve the evolution of fungal bioluminescence.</title>
        <authorList>
            <person name="Tsai I.J."/>
        </authorList>
    </citation>
    <scope>NUCLEOTIDE SEQUENCE</scope>
    <source>
        <strain evidence="7">110903Hualien_Pintung</strain>
    </source>
</reference>
<feature type="transmembrane region" description="Helical" evidence="6">
    <location>
        <begin position="168"/>
        <end position="186"/>
    </location>
</feature>
<name>A0A8H6VY93_MYCCL</name>
<feature type="transmembrane region" description="Helical" evidence="6">
    <location>
        <begin position="331"/>
        <end position="354"/>
    </location>
</feature>
<dbReference type="InterPro" id="IPR011701">
    <property type="entry name" value="MFS"/>
</dbReference>
<organism evidence="7 8">
    <name type="scientific">Mycena chlorophos</name>
    <name type="common">Agaric fungus</name>
    <name type="synonym">Agaricus chlorophos</name>
    <dbReference type="NCBI Taxonomy" id="658473"/>
    <lineage>
        <taxon>Eukaryota</taxon>
        <taxon>Fungi</taxon>
        <taxon>Dikarya</taxon>
        <taxon>Basidiomycota</taxon>
        <taxon>Agaricomycotina</taxon>
        <taxon>Agaricomycetes</taxon>
        <taxon>Agaricomycetidae</taxon>
        <taxon>Agaricales</taxon>
        <taxon>Marasmiineae</taxon>
        <taxon>Mycenaceae</taxon>
        <taxon>Mycena</taxon>
    </lineage>
</organism>
<feature type="transmembrane region" description="Helical" evidence="6">
    <location>
        <begin position="390"/>
        <end position="415"/>
    </location>
</feature>
<accession>A0A8H6VY93</accession>
<protein>
    <submittedName>
        <fullName evidence="7">MFS general substrate transporter</fullName>
    </submittedName>
</protein>
<evidence type="ECO:0000313" key="7">
    <source>
        <dbReference type="EMBL" id="KAF7298232.1"/>
    </source>
</evidence>
<keyword evidence="3 6" id="KW-1133">Transmembrane helix</keyword>
<dbReference type="PANTHER" id="PTHR10924">
    <property type="entry name" value="MAJOR FACILITATOR SUPERFAMILY PROTEIN-RELATED"/>
    <property type="match status" value="1"/>
</dbReference>
<evidence type="ECO:0000256" key="1">
    <source>
        <dbReference type="ARBA" id="ARBA00004141"/>
    </source>
</evidence>
<dbReference type="AlphaFoldDB" id="A0A8H6VY93"/>
<keyword evidence="8" id="KW-1185">Reference proteome</keyword>
<evidence type="ECO:0000256" key="2">
    <source>
        <dbReference type="ARBA" id="ARBA00022692"/>
    </source>
</evidence>
<feature type="transmembrane region" description="Helical" evidence="6">
    <location>
        <begin position="461"/>
        <end position="479"/>
    </location>
</feature>
<dbReference type="SUPFAM" id="SSF103473">
    <property type="entry name" value="MFS general substrate transporter"/>
    <property type="match status" value="1"/>
</dbReference>
<evidence type="ECO:0000256" key="3">
    <source>
        <dbReference type="ARBA" id="ARBA00022989"/>
    </source>
</evidence>
<evidence type="ECO:0000313" key="8">
    <source>
        <dbReference type="Proteomes" id="UP000613580"/>
    </source>
</evidence>
<keyword evidence="4 6" id="KW-0472">Membrane</keyword>
<dbReference type="InterPro" id="IPR036259">
    <property type="entry name" value="MFS_trans_sf"/>
</dbReference>
<feature type="transmembrane region" description="Helical" evidence="6">
    <location>
        <begin position="207"/>
        <end position="228"/>
    </location>
</feature>
<dbReference type="GO" id="GO:0016020">
    <property type="term" value="C:membrane"/>
    <property type="evidence" value="ECO:0007669"/>
    <property type="project" value="UniProtKB-SubCell"/>
</dbReference>
<feature type="transmembrane region" description="Helical" evidence="6">
    <location>
        <begin position="234"/>
        <end position="252"/>
    </location>
</feature>
<feature type="transmembrane region" description="Helical" evidence="6">
    <location>
        <begin position="427"/>
        <end position="449"/>
    </location>
</feature>
<dbReference type="PANTHER" id="PTHR10924:SF6">
    <property type="entry name" value="SOLUTE CARRIER FAMILY 49 MEMBER A3"/>
    <property type="match status" value="1"/>
</dbReference>
<feature type="region of interest" description="Disordered" evidence="5">
    <location>
        <begin position="1"/>
        <end position="27"/>
    </location>
</feature>
<keyword evidence="2 6" id="KW-0812">Transmembrane</keyword>
<dbReference type="EMBL" id="JACAZE010000015">
    <property type="protein sequence ID" value="KAF7298232.1"/>
    <property type="molecule type" value="Genomic_DNA"/>
</dbReference>
<feature type="transmembrane region" description="Helical" evidence="6">
    <location>
        <begin position="366"/>
        <end position="384"/>
    </location>
</feature>
<dbReference type="Proteomes" id="UP000613580">
    <property type="component" value="Unassembled WGS sequence"/>
</dbReference>
<evidence type="ECO:0000256" key="6">
    <source>
        <dbReference type="SAM" id="Phobius"/>
    </source>
</evidence>
<dbReference type="GO" id="GO:0022857">
    <property type="term" value="F:transmembrane transporter activity"/>
    <property type="evidence" value="ECO:0007669"/>
    <property type="project" value="InterPro"/>
</dbReference>
<dbReference type="Gene3D" id="1.20.1250.20">
    <property type="entry name" value="MFS general substrate transporter like domains"/>
    <property type="match status" value="2"/>
</dbReference>
<evidence type="ECO:0000256" key="5">
    <source>
        <dbReference type="SAM" id="MobiDB-lite"/>
    </source>
</evidence>
<feature type="transmembrane region" description="Helical" evidence="6">
    <location>
        <begin position="297"/>
        <end position="319"/>
    </location>
</feature>
<evidence type="ECO:0000256" key="4">
    <source>
        <dbReference type="ARBA" id="ARBA00023136"/>
    </source>
</evidence>
<dbReference type="Pfam" id="PF07690">
    <property type="entry name" value="MFS_1"/>
    <property type="match status" value="1"/>
</dbReference>
<comment type="subcellular location">
    <subcellularLocation>
        <location evidence="1">Membrane</location>
        <topology evidence="1">Multi-pass membrane protein</topology>
    </subcellularLocation>
</comment>